<proteinExistence type="inferred from homology"/>
<dbReference type="OrthoDB" id="6113252at2"/>
<evidence type="ECO:0000313" key="8">
    <source>
        <dbReference type="EMBL" id="TXF09975.1"/>
    </source>
</evidence>
<keyword evidence="3" id="KW-1003">Cell membrane</keyword>
<comment type="caution">
    <text evidence="8">The sequence shown here is derived from an EMBL/GenBank/DDBJ whole genome shotgun (WGS) entry which is preliminary data.</text>
</comment>
<keyword evidence="4 7" id="KW-0812">Transmembrane</keyword>
<feature type="transmembrane region" description="Helical" evidence="7">
    <location>
        <begin position="12"/>
        <end position="35"/>
    </location>
</feature>
<sequence length="379" mass="40020">MTTMTKSPVGLANTVLVASLAGLVIGLAIVLINLGAQGHAAFNTTSLGLMWGLPIVTYDYFVVTSTGLTLIACLSLTFGVRDFDPVARRCLWLALATLLGGVVSLMLELGHPLRSLYAIPLNLQTDSPLFWKMLFMTAYGVLLLVALARGGSRPGWGLAIALFAAALGVALLAGSVFGMMAMRPMRYGGEVPLAFLAEGLTGGLAFAVLGTYLAYGGQASMPEGVKRLMTGALPKVFALMIAITAAMVASRTVTGLWSNLDGLQVWEKIVASPLYHLHLWAGLVLPLVLMLLPSQRTDGTLQVTAALLVAVALFIGRYEFVIGGQLVPLFKGSWAPAFIDYAPSFTEWMLALTSLSLAALLYTAGDKILDLGALPQGED</sequence>
<keyword evidence="9" id="KW-1185">Reference proteome</keyword>
<dbReference type="InterPro" id="IPR005614">
    <property type="entry name" value="NrfD-like"/>
</dbReference>
<accession>A0A5C7EP05</accession>
<dbReference type="PANTHER" id="PTHR34856">
    <property type="entry name" value="PROTEIN NRFD"/>
    <property type="match status" value="1"/>
</dbReference>
<dbReference type="PANTHER" id="PTHR34856:SF2">
    <property type="entry name" value="PROTEIN NRFD"/>
    <property type="match status" value="1"/>
</dbReference>
<dbReference type="Proteomes" id="UP000321201">
    <property type="component" value="Unassembled WGS sequence"/>
</dbReference>
<feature type="transmembrane region" description="Helical" evidence="7">
    <location>
        <begin position="193"/>
        <end position="215"/>
    </location>
</feature>
<evidence type="ECO:0000256" key="6">
    <source>
        <dbReference type="ARBA" id="ARBA00023136"/>
    </source>
</evidence>
<evidence type="ECO:0000256" key="7">
    <source>
        <dbReference type="SAM" id="Phobius"/>
    </source>
</evidence>
<feature type="transmembrane region" description="Helical" evidence="7">
    <location>
        <begin position="305"/>
        <end position="328"/>
    </location>
</feature>
<reference evidence="8 9" key="1">
    <citation type="submission" date="2019-08" db="EMBL/GenBank/DDBJ databases">
        <title>Pelomicrobium methylotrophicum gen. nov., sp. nov. a moderately thermophilic, facultatively anaerobic, lithoautotrophic and methylotrophic bacterium isolated from a terrestrial mud volcano.</title>
        <authorList>
            <person name="Slobodkina G.B."/>
            <person name="Merkel A.Y."/>
            <person name="Slobodkin A.I."/>
        </authorList>
    </citation>
    <scope>NUCLEOTIDE SEQUENCE [LARGE SCALE GENOMIC DNA]</scope>
    <source>
        <strain evidence="8 9">SM250</strain>
    </source>
</reference>
<keyword evidence="6 7" id="KW-0472">Membrane</keyword>
<dbReference type="AlphaFoldDB" id="A0A5C7EP05"/>
<feature type="transmembrane region" description="Helical" evidence="7">
    <location>
        <begin position="348"/>
        <end position="365"/>
    </location>
</feature>
<feature type="transmembrane region" description="Helical" evidence="7">
    <location>
        <begin position="277"/>
        <end position="293"/>
    </location>
</feature>
<evidence type="ECO:0000256" key="2">
    <source>
        <dbReference type="ARBA" id="ARBA00008929"/>
    </source>
</evidence>
<comment type="subcellular location">
    <subcellularLocation>
        <location evidence="1">Cell membrane</location>
        <topology evidence="1">Multi-pass membrane protein</topology>
    </subcellularLocation>
</comment>
<dbReference type="EMBL" id="VPFL01000040">
    <property type="protein sequence ID" value="TXF09975.1"/>
    <property type="molecule type" value="Genomic_DNA"/>
</dbReference>
<feature type="transmembrane region" description="Helical" evidence="7">
    <location>
        <begin position="236"/>
        <end position="257"/>
    </location>
</feature>
<evidence type="ECO:0000313" key="9">
    <source>
        <dbReference type="Proteomes" id="UP000321201"/>
    </source>
</evidence>
<dbReference type="InterPro" id="IPR052049">
    <property type="entry name" value="Electron_transfer_protein"/>
</dbReference>
<organism evidence="8 9">
    <name type="scientific">Pelomicrobium methylotrophicum</name>
    <dbReference type="NCBI Taxonomy" id="2602750"/>
    <lineage>
        <taxon>Bacteria</taxon>
        <taxon>Pseudomonadati</taxon>
        <taxon>Pseudomonadota</taxon>
        <taxon>Hydrogenophilia</taxon>
        <taxon>Hydrogenophilia incertae sedis</taxon>
        <taxon>Pelomicrobium</taxon>
    </lineage>
</organism>
<feature type="transmembrane region" description="Helical" evidence="7">
    <location>
        <begin position="129"/>
        <end position="148"/>
    </location>
</feature>
<dbReference type="Gene3D" id="1.20.1630.10">
    <property type="entry name" value="Formate dehydrogenase/DMSO reductase domain"/>
    <property type="match status" value="1"/>
</dbReference>
<name>A0A5C7EP05_9PROT</name>
<evidence type="ECO:0000256" key="4">
    <source>
        <dbReference type="ARBA" id="ARBA00022692"/>
    </source>
</evidence>
<comment type="similarity">
    <text evidence="2">Belongs to the NrfD family.</text>
</comment>
<dbReference type="Pfam" id="PF03916">
    <property type="entry name" value="NrfD"/>
    <property type="match status" value="1"/>
</dbReference>
<evidence type="ECO:0000256" key="1">
    <source>
        <dbReference type="ARBA" id="ARBA00004651"/>
    </source>
</evidence>
<feature type="transmembrane region" description="Helical" evidence="7">
    <location>
        <begin position="90"/>
        <end position="109"/>
    </location>
</feature>
<protein>
    <submittedName>
        <fullName evidence="8">Polysulfide reductase</fullName>
    </submittedName>
</protein>
<feature type="transmembrane region" description="Helical" evidence="7">
    <location>
        <begin position="155"/>
        <end position="181"/>
    </location>
</feature>
<keyword evidence="5 7" id="KW-1133">Transmembrane helix</keyword>
<evidence type="ECO:0000256" key="3">
    <source>
        <dbReference type="ARBA" id="ARBA00022475"/>
    </source>
</evidence>
<dbReference type="GO" id="GO:0005886">
    <property type="term" value="C:plasma membrane"/>
    <property type="evidence" value="ECO:0007669"/>
    <property type="project" value="UniProtKB-SubCell"/>
</dbReference>
<dbReference type="InParanoid" id="A0A5C7EP05"/>
<dbReference type="RefSeq" id="WP_147801209.1">
    <property type="nucleotide sequence ID" value="NZ_VPFL01000040.1"/>
</dbReference>
<evidence type="ECO:0000256" key="5">
    <source>
        <dbReference type="ARBA" id="ARBA00022989"/>
    </source>
</evidence>
<feature type="transmembrane region" description="Helical" evidence="7">
    <location>
        <begin position="55"/>
        <end position="78"/>
    </location>
</feature>
<gene>
    <name evidence="8" type="ORF">FR698_16110</name>
</gene>